<evidence type="ECO:0000256" key="1">
    <source>
        <dbReference type="ARBA" id="ARBA00023015"/>
    </source>
</evidence>
<dbReference type="InterPro" id="IPR018062">
    <property type="entry name" value="HTH_AraC-typ_CS"/>
</dbReference>
<dbReference type="SUPFAM" id="SSF51182">
    <property type="entry name" value="RmlC-like cupins"/>
    <property type="match status" value="1"/>
</dbReference>
<dbReference type="Proteomes" id="UP000664701">
    <property type="component" value="Chromosome"/>
</dbReference>
<reference evidence="5 6" key="1">
    <citation type="submission" date="2024-03" db="EMBL/GenBank/DDBJ databases">
        <title>The Genome Sequence of Enterococcus sp. DIV2402.</title>
        <authorList>
            <consortium name="The Broad Institute Genomics Platform"/>
            <consortium name="The Broad Institute Microbial Omics Core"/>
            <consortium name="The Broad Institute Genomic Center for Infectious Diseases"/>
            <person name="Earl A."/>
            <person name="Manson A."/>
            <person name="Gilmore M."/>
            <person name="Schwartman J."/>
            <person name="Shea T."/>
            <person name="Abouelleil A."/>
            <person name="Cao P."/>
            <person name="Chapman S."/>
            <person name="Cusick C."/>
            <person name="Young S."/>
            <person name="Neafsey D."/>
            <person name="Nusbaum C."/>
            <person name="Birren B."/>
        </authorList>
    </citation>
    <scope>NUCLEOTIDE SEQUENCE [LARGE SCALE GENOMIC DNA]</scope>
    <source>
        <strain evidence="5 6">DIV2402</strain>
    </source>
</reference>
<accession>A0ABZ2SMX9</accession>
<dbReference type="PANTHER" id="PTHR43280">
    <property type="entry name" value="ARAC-FAMILY TRANSCRIPTIONAL REGULATOR"/>
    <property type="match status" value="1"/>
</dbReference>
<organism evidence="5 6">
    <name type="scientific">Candidatus Enterococcus lowellii</name>
    <dbReference type="NCBI Taxonomy" id="2230877"/>
    <lineage>
        <taxon>Bacteria</taxon>
        <taxon>Bacillati</taxon>
        <taxon>Bacillota</taxon>
        <taxon>Bacilli</taxon>
        <taxon>Lactobacillales</taxon>
        <taxon>Enterococcaceae</taxon>
        <taxon>Enterococcus</taxon>
    </lineage>
</organism>
<keyword evidence="3" id="KW-0804">Transcription</keyword>
<dbReference type="Gene3D" id="2.60.120.10">
    <property type="entry name" value="Jelly Rolls"/>
    <property type="match status" value="1"/>
</dbReference>
<dbReference type="Pfam" id="PF02311">
    <property type="entry name" value="AraC_binding"/>
    <property type="match status" value="1"/>
</dbReference>
<dbReference type="PANTHER" id="PTHR43280:SF28">
    <property type="entry name" value="HTH-TYPE TRANSCRIPTIONAL ACTIVATOR RHAS"/>
    <property type="match status" value="1"/>
</dbReference>
<dbReference type="SMART" id="SM00342">
    <property type="entry name" value="HTH_ARAC"/>
    <property type="match status" value="1"/>
</dbReference>
<name>A0ABZ2SMX9_9ENTE</name>
<dbReference type="InterPro" id="IPR014710">
    <property type="entry name" value="RmlC-like_jellyroll"/>
</dbReference>
<dbReference type="RefSeq" id="WP_207942406.1">
    <property type="nucleotide sequence ID" value="NZ_CP147251.1"/>
</dbReference>
<dbReference type="PROSITE" id="PS00041">
    <property type="entry name" value="HTH_ARAC_FAMILY_1"/>
    <property type="match status" value="1"/>
</dbReference>
<keyword evidence="1" id="KW-0805">Transcription regulation</keyword>
<evidence type="ECO:0000313" key="6">
    <source>
        <dbReference type="Proteomes" id="UP000664701"/>
    </source>
</evidence>
<dbReference type="InterPro" id="IPR018060">
    <property type="entry name" value="HTH_AraC"/>
</dbReference>
<proteinExistence type="predicted"/>
<evidence type="ECO:0000313" key="5">
    <source>
        <dbReference type="EMBL" id="WYJ76340.1"/>
    </source>
</evidence>
<dbReference type="EMBL" id="CP147251">
    <property type="protein sequence ID" value="WYJ76340.1"/>
    <property type="molecule type" value="Genomic_DNA"/>
</dbReference>
<dbReference type="InterPro" id="IPR009057">
    <property type="entry name" value="Homeodomain-like_sf"/>
</dbReference>
<protein>
    <recommendedName>
        <fullName evidence="4">HTH araC/xylS-type domain-containing protein</fullName>
    </recommendedName>
</protein>
<dbReference type="InterPro" id="IPR011051">
    <property type="entry name" value="RmlC_Cupin_sf"/>
</dbReference>
<dbReference type="SUPFAM" id="SSF46689">
    <property type="entry name" value="Homeodomain-like"/>
    <property type="match status" value="2"/>
</dbReference>
<evidence type="ECO:0000256" key="3">
    <source>
        <dbReference type="ARBA" id="ARBA00023163"/>
    </source>
</evidence>
<keyword evidence="2" id="KW-0238">DNA-binding</keyword>
<dbReference type="Pfam" id="PF12833">
    <property type="entry name" value="HTH_18"/>
    <property type="match status" value="1"/>
</dbReference>
<keyword evidence="6" id="KW-1185">Reference proteome</keyword>
<evidence type="ECO:0000256" key="2">
    <source>
        <dbReference type="ARBA" id="ARBA00023125"/>
    </source>
</evidence>
<sequence length="286" mass="33543">MSLYLEIPELNQQFPYRFLLNDGMTIVYPHWHKEIELIYASRGKVNIGIGQTVVALEEGEMIFFASGEPHYFLASPDSERYVYQFDLKLFDESSLRKNEESLIALFEQGERHSRYWPSEFSETIKNLLVELYELETTQPMGENYLILGCLYRLIGEFYQSLPRKAEQVKVTPTAVHRKETLERLNQVFDYIETRYQEAITVEEVAKFVGFSPYYFTRFFKKNTGQTFIQFLTEYRVNQAKFILANEKLPMAEVAAQAGFSSVKTFHHVFKEAVGQSPLQYQKKMTE</sequence>
<evidence type="ECO:0000259" key="4">
    <source>
        <dbReference type="PROSITE" id="PS01124"/>
    </source>
</evidence>
<gene>
    <name evidence="5" type="ORF">DOK78_000966</name>
</gene>
<feature type="domain" description="HTH araC/xylS-type" evidence="4">
    <location>
        <begin position="185"/>
        <end position="283"/>
    </location>
</feature>
<dbReference type="PROSITE" id="PS01124">
    <property type="entry name" value="HTH_ARAC_FAMILY_2"/>
    <property type="match status" value="1"/>
</dbReference>
<dbReference type="InterPro" id="IPR003313">
    <property type="entry name" value="AraC-bd"/>
</dbReference>
<dbReference type="Gene3D" id="1.10.10.60">
    <property type="entry name" value="Homeodomain-like"/>
    <property type="match status" value="2"/>
</dbReference>